<feature type="repeat" description="ANK" evidence="6">
    <location>
        <begin position="1337"/>
        <end position="1369"/>
    </location>
</feature>
<dbReference type="PRINTS" id="PR01415">
    <property type="entry name" value="ANKYRIN"/>
</dbReference>
<feature type="repeat" description="ANK" evidence="6">
    <location>
        <begin position="1304"/>
        <end position="1336"/>
    </location>
</feature>
<dbReference type="EMBL" id="CAJPDQ010000028">
    <property type="protein sequence ID" value="CAF9927798.1"/>
    <property type="molecule type" value="Genomic_DNA"/>
</dbReference>
<dbReference type="InterPro" id="IPR029498">
    <property type="entry name" value="HeLo_dom"/>
</dbReference>
<feature type="repeat" description="ANK" evidence="6">
    <location>
        <begin position="1371"/>
        <end position="1403"/>
    </location>
</feature>
<feature type="repeat" description="ANK" evidence="6">
    <location>
        <begin position="1472"/>
        <end position="1504"/>
    </location>
</feature>
<feature type="repeat" description="ANK" evidence="6">
    <location>
        <begin position="871"/>
        <end position="896"/>
    </location>
</feature>
<feature type="chain" id="PRO_5034285718" description="Ankyrin" evidence="7">
    <location>
        <begin position="16"/>
        <end position="1938"/>
    </location>
</feature>
<keyword evidence="11" id="KW-1185">Reference proteome</keyword>
<feature type="repeat" description="ANK" evidence="6">
    <location>
        <begin position="1439"/>
        <end position="1471"/>
    </location>
</feature>
<feature type="repeat" description="ANK" evidence="6">
    <location>
        <begin position="776"/>
        <end position="805"/>
    </location>
</feature>
<evidence type="ECO:0000256" key="4">
    <source>
        <dbReference type="ARBA" id="ARBA00022833"/>
    </source>
</evidence>
<dbReference type="Gene3D" id="1.20.120.1020">
    <property type="entry name" value="Prion-inhibition and propagation, HeLo domain"/>
    <property type="match status" value="1"/>
</dbReference>
<dbReference type="InterPro" id="IPR001995">
    <property type="entry name" value="Peptidase_A2_cat"/>
</dbReference>
<dbReference type="Proteomes" id="UP000664169">
    <property type="component" value="Unassembled WGS sequence"/>
</dbReference>
<dbReference type="InterPro" id="IPR038305">
    <property type="entry name" value="HeLo_sf"/>
</dbReference>
<feature type="repeat" description="ANK" evidence="6">
    <location>
        <begin position="1571"/>
        <end position="1603"/>
    </location>
</feature>
<feature type="repeat" description="ANK" evidence="6">
    <location>
        <begin position="1404"/>
        <end position="1436"/>
    </location>
</feature>
<dbReference type="SMART" id="SM00248">
    <property type="entry name" value="ANK"/>
    <property type="match status" value="30"/>
</dbReference>
<dbReference type="Pfam" id="PF22939">
    <property type="entry name" value="WHD_GPIID"/>
    <property type="match status" value="1"/>
</dbReference>
<dbReference type="CDD" id="cd02340">
    <property type="entry name" value="ZZ_NBR1_like"/>
    <property type="match status" value="1"/>
</dbReference>
<dbReference type="Gene3D" id="3.30.60.90">
    <property type="match status" value="1"/>
</dbReference>
<feature type="repeat" description="ANK" evidence="6">
    <location>
        <begin position="971"/>
        <end position="1003"/>
    </location>
</feature>
<feature type="domain" description="Peptidase A2" evidence="8">
    <location>
        <begin position="955"/>
        <end position="982"/>
    </location>
</feature>
<feature type="repeat" description="ANK" evidence="6">
    <location>
        <begin position="1271"/>
        <end position="1303"/>
    </location>
</feature>
<evidence type="ECO:0000259" key="8">
    <source>
        <dbReference type="PROSITE" id="PS50175"/>
    </source>
</evidence>
<keyword evidence="7" id="KW-0732">Signal</keyword>
<evidence type="ECO:0000256" key="6">
    <source>
        <dbReference type="PROSITE-ProRule" id="PRU00023"/>
    </source>
</evidence>
<dbReference type="InterPro" id="IPR056884">
    <property type="entry name" value="NPHP3-like_N"/>
</dbReference>
<evidence type="ECO:0000256" key="5">
    <source>
        <dbReference type="ARBA" id="ARBA00023043"/>
    </source>
</evidence>
<evidence type="ECO:0008006" key="12">
    <source>
        <dbReference type="Google" id="ProtNLM"/>
    </source>
</evidence>
<evidence type="ECO:0000256" key="7">
    <source>
        <dbReference type="SAM" id="SignalP"/>
    </source>
</evidence>
<gene>
    <name evidence="10" type="ORF">GOMPHAMPRED_004488</name>
</gene>
<evidence type="ECO:0000313" key="11">
    <source>
        <dbReference type="Proteomes" id="UP000664169"/>
    </source>
</evidence>
<dbReference type="Pfam" id="PF24883">
    <property type="entry name" value="NPHP3_N"/>
    <property type="match status" value="1"/>
</dbReference>
<feature type="repeat" description="ANK" evidence="6">
    <location>
        <begin position="904"/>
        <end position="925"/>
    </location>
</feature>
<dbReference type="SUPFAM" id="SSF57850">
    <property type="entry name" value="RING/U-box"/>
    <property type="match status" value="1"/>
</dbReference>
<dbReference type="InterPro" id="IPR007111">
    <property type="entry name" value="NACHT_NTPase"/>
</dbReference>
<dbReference type="Gene3D" id="3.40.50.300">
    <property type="entry name" value="P-loop containing nucleotide triphosphate hydrolases"/>
    <property type="match status" value="1"/>
</dbReference>
<dbReference type="Pfam" id="PF00023">
    <property type="entry name" value="Ank"/>
    <property type="match status" value="1"/>
</dbReference>
<proteinExistence type="predicted"/>
<feature type="repeat" description="ANK" evidence="6">
    <location>
        <begin position="740"/>
        <end position="772"/>
    </location>
</feature>
<comment type="caution">
    <text evidence="10">The sequence shown here is derived from an EMBL/GenBank/DDBJ whole genome shotgun (WGS) entry which is preliminary data.</text>
</comment>
<feature type="repeat" description="ANK" evidence="6">
    <location>
        <begin position="1138"/>
        <end position="1170"/>
    </location>
</feature>
<feature type="repeat" description="ANK" evidence="6">
    <location>
        <begin position="839"/>
        <end position="871"/>
    </location>
</feature>
<dbReference type="PROSITE" id="PS50088">
    <property type="entry name" value="ANK_REPEAT"/>
    <property type="match status" value="24"/>
</dbReference>
<keyword evidence="5 6" id="KW-0040">ANK repeat</keyword>
<sequence length="1938" mass="213818">MEVAGLFLGIAGLYAVCTEILDQFDSYRDFGISSSQLAARFEAEKLRLREWADVAGIQGGMLMEDHHRRLDDLAVRAIVYQILHSIVDLFPRAEQTLSDIRGKPVRKGSRDNRGPHIGSASIKVSRKVRVKWAFGNEARFTRQIESFELLTSKLYDLVPLNLFLDSEDAAAVAQSELSSTSIKDIQLFSDVHKSLNSLLETNRSKVLAEDRRAAFDFLKPPNISEDFDNSLSKCLPGTCEWIFSLPVFNSWISPSSIASTRLLWLNGTAGSGKSVLCSRVVSHLRTLPNIRYFYFFCTTHVQAGGKLEDIIRAWLFEMVKVDQSCLEVIAETMFQVEMSMSSFNLWGIFEKLVTRLGSCVFVIDGLDEFNKIDNQRHTFIGNLKRNLAWTRSRILITSRDEVDLRRSIEEPEERVDIVLHKISQTDTEADVNLFSKEIVKQKLGTKDKEFQAELAATLAGRSEGMFLWIALSGKYLRGGLSKARILQTIRNVPDGLLSAYARSWKFILDQPEYEKSRALDILGWCVSSIRPLTIAELTVALVINSDHNNPIDMTDLPDEIDDEYVNGEIIDLCSSLVETRSSPENDSIAKRTVHIVHFSVKDFLASAAELKNYKNEAESQLELARKCLRYLCHEDIKKDSSEAATAFYEYALNHWHLHLNLSKLKDDSFDQLIIKFFTLHESVFLEWTSIYEEKLSSLFNASSTTVQPSPIYFAASLDLTGPMQSLIQAGNINLNIVGGKLGTPLHAACYYGHIQAVKLLINSSVDIDNTEGLYGTPLHIATEENHPELVKVLVEHKALLDLRSEGGQTSVFMASANGSDDMIRCFLDNHADISIAEVGGWTPLHIAAINGYLSTVKMLLEAGAEMTPLPDNQTPLHSAALKGHLSIVRTLMDRGATHLTATTTGWTPLHSACQEQRVEVVKFLLTLSTEDINKVEQDGYAPVNTVAELGNFEIVKMLIDSGADVTIASDEGFTPLHNASWRGHLPIVQLLLERDRSLISVTNKFGCTPIYSAAQGGQFDTLAFLLSRWPEMIDITCGNWTPLNAAAMLGYSECVELLLDHGAAINIPQEDSQTPLYSAASTGQVDIVRTLLKHGADATITLKNGSDALMTASLKGGLDIAKLLVSEAGLDVSAVANDGAGALHLAALSGHLDIVQYLIEQGADATASTITGSTVLHNGIRCGNVRLVKLLLDNGADSCLSNVEGTGNNPLHLASILGHLQILELLIDRGADMNVQNGVGTTSLNLAAIEGKLDVVQFFLSKGADMRPNDEQQTPLNNAAFHGRTEIVEILLDHGAEINVVNRTDWTPLHAACVGNHITTVKLLLDRGADLHIPNKNGAFPLHTAAGHDTPALTKLLVDGGAKVDQITVDGIHTPLMFAARKNHIEIVQYLFDSGADIKFSNNTGLTALHIASQEGATEIVKFLLEHGIPHDVAAAGDYNSTPLYYASEWGHTDIVSVLLEAGADPNRSCDDGWTPIIAAADKDHLELARVLLKHHADLNHLSNAGSSTVLRASMNGHLEMVRCLVDAGANPELPDEEGNRALTFAASRGHVSVVEFLISSGVEISSRNKYGQSALLVACYWNQSESIKALLSHGADVNISDYRKDTPLVTVLALKQVDIAWIMLDHGANMDIIDDQNRLCLHWAAKTGSLDIVRKVFEATFWTVSGNRKSRRRKSETRQANRVHWDLKEGSITAGMEKTINTHRKRLSDQPNAKLLTDQHCDNEGRSPLHFAAVSGSIACVEYLVSKGYDLDVLDIRGRSVLDYGCMSSSVKMVAWISRRIRGRRSDQTSWSSLHWACRTGDFLLIKHLYDMGIRSTATHIKDLSGSWLPLDVARYNRNDLIISNSGSLTDEPWHEIKDDQMFEDSTDPRVTPVFGNSLEAQGSPFGGYCDGCFFSFLGPRFHCSDCADFDYCMMCNLDAHISHPGHRWTRIDPFEM</sequence>
<dbReference type="GO" id="GO:0004190">
    <property type="term" value="F:aspartic-type endopeptidase activity"/>
    <property type="evidence" value="ECO:0007669"/>
    <property type="project" value="InterPro"/>
</dbReference>
<feature type="repeat" description="ANK" evidence="6">
    <location>
        <begin position="1071"/>
        <end position="1103"/>
    </location>
</feature>
<organism evidence="10 11">
    <name type="scientific">Gomphillus americanus</name>
    <dbReference type="NCBI Taxonomy" id="1940652"/>
    <lineage>
        <taxon>Eukaryota</taxon>
        <taxon>Fungi</taxon>
        <taxon>Dikarya</taxon>
        <taxon>Ascomycota</taxon>
        <taxon>Pezizomycotina</taxon>
        <taxon>Lecanoromycetes</taxon>
        <taxon>OSLEUM clade</taxon>
        <taxon>Ostropomycetidae</taxon>
        <taxon>Ostropales</taxon>
        <taxon>Graphidaceae</taxon>
        <taxon>Gomphilloideae</taxon>
        <taxon>Gomphillus</taxon>
    </lineage>
</organism>
<feature type="domain" description="NACHT" evidence="9">
    <location>
        <begin position="261"/>
        <end position="399"/>
    </location>
</feature>
<feature type="repeat" description="ANK" evidence="6">
    <location>
        <begin position="1171"/>
        <end position="1203"/>
    </location>
</feature>
<protein>
    <recommendedName>
        <fullName evidence="12">Ankyrin</fullName>
    </recommendedName>
</protein>
<evidence type="ECO:0000256" key="3">
    <source>
        <dbReference type="ARBA" id="ARBA00022771"/>
    </source>
</evidence>
<feature type="repeat" description="ANK" evidence="6">
    <location>
        <begin position="1038"/>
        <end position="1070"/>
    </location>
</feature>
<evidence type="ECO:0000256" key="2">
    <source>
        <dbReference type="ARBA" id="ARBA00022737"/>
    </source>
</evidence>
<dbReference type="GO" id="GO:0008270">
    <property type="term" value="F:zinc ion binding"/>
    <property type="evidence" value="ECO:0007669"/>
    <property type="project" value="UniProtKB-KW"/>
</dbReference>
<name>A0A8H3FND7_9LECA</name>
<feature type="repeat" description="ANK" evidence="6">
    <location>
        <begin position="1725"/>
        <end position="1757"/>
    </location>
</feature>
<dbReference type="Pfam" id="PF14479">
    <property type="entry name" value="HeLo"/>
    <property type="match status" value="1"/>
</dbReference>
<dbReference type="SUPFAM" id="SSF52540">
    <property type="entry name" value="P-loop containing nucleoside triphosphate hydrolases"/>
    <property type="match status" value="1"/>
</dbReference>
<dbReference type="SUPFAM" id="SSF48403">
    <property type="entry name" value="Ankyrin repeat"/>
    <property type="match status" value="4"/>
</dbReference>
<dbReference type="InterPro" id="IPR043145">
    <property type="entry name" value="Znf_ZZ_sf"/>
</dbReference>
<accession>A0A8H3FND7</accession>
<dbReference type="PANTHER" id="PTHR24198:SF165">
    <property type="entry name" value="ANKYRIN REPEAT-CONTAINING PROTEIN-RELATED"/>
    <property type="match status" value="1"/>
</dbReference>
<dbReference type="Pfam" id="PF12796">
    <property type="entry name" value="Ank_2"/>
    <property type="match status" value="9"/>
</dbReference>
<dbReference type="PROSITE" id="PS50297">
    <property type="entry name" value="ANK_REP_REGION"/>
    <property type="match status" value="24"/>
</dbReference>
<feature type="repeat" description="ANK" evidence="6">
    <location>
        <begin position="938"/>
        <end position="970"/>
    </location>
</feature>
<dbReference type="PANTHER" id="PTHR24198">
    <property type="entry name" value="ANKYRIN REPEAT AND PROTEIN KINASE DOMAIN-CONTAINING PROTEIN"/>
    <property type="match status" value="1"/>
</dbReference>
<dbReference type="InterPro" id="IPR054471">
    <property type="entry name" value="GPIID_WHD"/>
</dbReference>
<evidence type="ECO:0000259" key="9">
    <source>
        <dbReference type="PROSITE" id="PS50837"/>
    </source>
</evidence>
<feature type="repeat" description="ANK" evidence="6">
    <location>
        <begin position="1239"/>
        <end position="1271"/>
    </location>
</feature>
<dbReference type="InterPro" id="IPR002110">
    <property type="entry name" value="Ankyrin_rpt"/>
</dbReference>
<feature type="signal peptide" evidence="7">
    <location>
        <begin position="1"/>
        <end position="15"/>
    </location>
</feature>
<feature type="repeat" description="ANK" evidence="6">
    <location>
        <begin position="1538"/>
        <end position="1570"/>
    </location>
</feature>
<dbReference type="GO" id="GO:0006508">
    <property type="term" value="P:proteolysis"/>
    <property type="evidence" value="ECO:0007669"/>
    <property type="project" value="InterPro"/>
</dbReference>
<dbReference type="InterPro" id="IPR027417">
    <property type="entry name" value="P-loop_NTPase"/>
</dbReference>
<dbReference type="InterPro" id="IPR036770">
    <property type="entry name" value="Ankyrin_rpt-contain_sf"/>
</dbReference>
<keyword evidence="2" id="KW-0677">Repeat</keyword>
<feature type="repeat" description="ANK" evidence="6">
    <location>
        <begin position="1206"/>
        <end position="1238"/>
    </location>
</feature>
<evidence type="ECO:0000313" key="10">
    <source>
        <dbReference type="EMBL" id="CAF9927798.1"/>
    </source>
</evidence>
<dbReference type="Pfam" id="PF13637">
    <property type="entry name" value="Ank_4"/>
    <property type="match status" value="1"/>
</dbReference>
<dbReference type="OrthoDB" id="341259at2759"/>
<keyword evidence="4" id="KW-0862">Zinc</keyword>
<keyword evidence="1" id="KW-0479">Metal-binding</keyword>
<feature type="repeat" description="ANK" evidence="6">
    <location>
        <begin position="1505"/>
        <end position="1537"/>
    </location>
</feature>
<dbReference type="Gene3D" id="1.25.40.20">
    <property type="entry name" value="Ankyrin repeat-containing domain"/>
    <property type="match status" value="9"/>
</dbReference>
<evidence type="ECO:0000256" key="1">
    <source>
        <dbReference type="ARBA" id="ARBA00022723"/>
    </source>
</evidence>
<dbReference type="PROSITE" id="PS50837">
    <property type="entry name" value="NACHT"/>
    <property type="match status" value="1"/>
</dbReference>
<keyword evidence="3" id="KW-0863">Zinc-finger</keyword>
<dbReference type="PROSITE" id="PS50175">
    <property type="entry name" value="ASP_PROT_RETROV"/>
    <property type="match status" value="1"/>
</dbReference>
<reference evidence="10" key="1">
    <citation type="submission" date="2021-03" db="EMBL/GenBank/DDBJ databases">
        <authorList>
            <person name="Tagirdzhanova G."/>
        </authorList>
    </citation>
    <scope>NUCLEOTIDE SEQUENCE</scope>
</reference>